<dbReference type="PIRSF" id="PIRSF000900">
    <property type="entry name" value="Acid_Ptase_Asper"/>
    <property type="match status" value="1"/>
</dbReference>
<evidence type="ECO:0000256" key="3">
    <source>
        <dbReference type="ARBA" id="ARBA00023180"/>
    </source>
</evidence>
<feature type="chain" id="PRO_5040547761" description="Purple acid phosphatase" evidence="4">
    <location>
        <begin position="20"/>
        <end position="624"/>
    </location>
</feature>
<dbReference type="CDD" id="cd00839">
    <property type="entry name" value="MPP_PAPs"/>
    <property type="match status" value="1"/>
</dbReference>
<keyword evidence="2 4" id="KW-0378">Hydrolase</keyword>
<dbReference type="InterPro" id="IPR004843">
    <property type="entry name" value="Calcineurin-like_PHP"/>
</dbReference>
<gene>
    <name evidence="8" type="ORF">M406DRAFT_75085</name>
</gene>
<evidence type="ECO:0000256" key="1">
    <source>
        <dbReference type="ARBA" id="ARBA00022729"/>
    </source>
</evidence>
<feature type="domain" description="Calcineurin-like phosphoesterase" evidence="5">
    <location>
        <begin position="291"/>
        <end position="523"/>
    </location>
</feature>
<evidence type="ECO:0000259" key="5">
    <source>
        <dbReference type="Pfam" id="PF00149"/>
    </source>
</evidence>
<dbReference type="Proteomes" id="UP000803844">
    <property type="component" value="Unassembled WGS sequence"/>
</dbReference>
<dbReference type="InterPro" id="IPR025733">
    <property type="entry name" value="PAPs_C"/>
</dbReference>
<evidence type="ECO:0000259" key="6">
    <source>
        <dbReference type="Pfam" id="PF14008"/>
    </source>
</evidence>
<dbReference type="Gene3D" id="2.60.40.380">
    <property type="entry name" value="Purple acid phosphatase-like, N-terminal"/>
    <property type="match status" value="1"/>
</dbReference>
<feature type="domain" description="Purple acid phosphatase N-terminal" evidence="7">
    <location>
        <begin position="95"/>
        <end position="188"/>
    </location>
</feature>
<dbReference type="GO" id="GO:0046872">
    <property type="term" value="F:metal ion binding"/>
    <property type="evidence" value="ECO:0007669"/>
    <property type="project" value="InterPro"/>
</dbReference>
<keyword evidence="9" id="KW-1185">Reference proteome</keyword>
<dbReference type="InterPro" id="IPR041792">
    <property type="entry name" value="MPP_PAP"/>
</dbReference>
<evidence type="ECO:0000259" key="7">
    <source>
        <dbReference type="Pfam" id="PF16656"/>
    </source>
</evidence>
<dbReference type="PANTHER" id="PTHR22953:SF153">
    <property type="entry name" value="PURPLE ACID PHOSPHATASE"/>
    <property type="match status" value="1"/>
</dbReference>
<organism evidence="8 9">
    <name type="scientific">Cryphonectria parasitica (strain ATCC 38755 / EP155)</name>
    <dbReference type="NCBI Taxonomy" id="660469"/>
    <lineage>
        <taxon>Eukaryota</taxon>
        <taxon>Fungi</taxon>
        <taxon>Dikarya</taxon>
        <taxon>Ascomycota</taxon>
        <taxon>Pezizomycotina</taxon>
        <taxon>Sordariomycetes</taxon>
        <taxon>Sordariomycetidae</taxon>
        <taxon>Diaporthales</taxon>
        <taxon>Cryphonectriaceae</taxon>
        <taxon>Cryphonectria-Endothia species complex</taxon>
        <taxon>Cryphonectria</taxon>
    </lineage>
</organism>
<dbReference type="Pfam" id="PF00149">
    <property type="entry name" value="Metallophos"/>
    <property type="match status" value="1"/>
</dbReference>
<proteinExistence type="inferred from homology"/>
<dbReference type="InterPro" id="IPR039331">
    <property type="entry name" value="PAPs-like"/>
</dbReference>
<dbReference type="RefSeq" id="XP_040774813.1">
    <property type="nucleotide sequence ID" value="XM_040925797.1"/>
</dbReference>
<dbReference type="InterPro" id="IPR029052">
    <property type="entry name" value="Metallo-depent_PP-like"/>
</dbReference>
<comment type="caution">
    <text evidence="8">The sequence shown here is derived from an EMBL/GenBank/DDBJ whole genome shotgun (WGS) entry which is preliminary data.</text>
</comment>
<dbReference type="InterPro" id="IPR015914">
    <property type="entry name" value="PAPs_N"/>
</dbReference>
<name>A0A9P4XYU4_CRYP1</name>
<accession>A0A9P4XYU4</accession>
<protein>
    <recommendedName>
        <fullName evidence="4">Purple acid phosphatase</fullName>
        <ecNumber evidence="4">3.1.3.2</ecNumber>
    </recommendedName>
</protein>
<dbReference type="SUPFAM" id="SSF56300">
    <property type="entry name" value="Metallo-dependent phosphatases"/>
    <property type="match status" value="1"/>
</dbReference>
<evidence type="ECO:0000313" key="8">
    <source>
        <dbReference type="EMBL" id="KAF3763852.1"/>
    </source>
</evidence>
<sequence length="624" mass="68653">MRVQTTAAALLSAVSAVSAAPTLADVSAADAKKEARDVDTLYPYTGPEVPVGDWVDPSVNGVEGSGFPRLVEPPAVTPASEKPTNNINVISLSYIPNGMNIHFQTPFGLDEDPTVYWGEFGNKNLTCMAKGTSSTYDRTPPCSLVSVTQCSQYFHDVQIEDLKPGTTYYYQIAASNGTTASEVLTFKTAAAAGTNTPFTVAIVNDMGYTNAEGTYAQLLKNSLNGSINFVWHGGDISYADDWYDGILPCEDDWDVCYNGTASRLPPGDYPESYNTPLPEGEIPNQGGPLGGDISVVYESNFDIWQNWMQNITSKVPYMVLPGNHEASCAEFDSDTNTLSAYLDYDEANSTLPTTNLTYYSCPPSQRNFTAFQYRFRAPGPESGGVGNFWYSFDYGLAHFIALDAETDYANSPEWPFLRDIEEGANPNETHPTLAETYVTDSGPFGQIEDDAINDNTAYEQYKWLVSDLEAVNRTKTPWVIVMSHRPMYSTETASYQAYIRAAWEEVFLKYGVDLYLGGHIHWYERLFPLTVNGTIDTMSVVNNNTFLTNAGTSITHIINGAAGNIESHSTLDEGQSWAAYTAELDDEHYGFGKLTIESEKELTWTFIRGDDGSVGDSLTLKKRD</sequence>
<dbReference type="AlphaFoldDB" id="A0A9P4XYU4"/>
<comment type="catalytic activity">
    <reaction evidence="4">
        <text>a phosphate monoester + H2O = an alcohol + phosphate</text>
        <dbReference type="Rhea" id="RHEA:15017"/>
        <dbReference type="ChEBI" id="CHEBI:15377"/>
        <dbReference type="ChEBI" id="CHEBI:30879"/>
        <dbReference type="ChEBI" id="CHEBI:43474"/>
        <dbReference type="ChEBI" id="CHEBI:67140"/>
        <dbReference type="EC" id="3.1.3.2"/>
    </reaction>
</comment>
<evidence type="ECO:0000256" key="4">
    <source>
        <dbReference type="RuleBase" id="RU361203"/>
    </source>
</evidence>
<comment type="similarity">
    <text evidence="4">Belongs to the metallophosphoesterase superfamily. Purple acid phosphatase family.</text>
</comment>
<feature type="signal peptide" evidence="4">
    <location>
        <begin position="1"/>
        <end position="19"/>
    </location>
</feature>
<dbReference type="InterPro" id="IPR008963">
    <property type="entry name" value="Purple_acid_Pase-like_N"/>
</dbReference>
<dbReference type="GeneID" id="63842926"/>
<keyword evidence="1 4" id="KW-0732">Signal</keyword>
<dbReference type="SUPFAM" id="SSF49363">
    <property type="entry name" value="Purple acid phosphatase, N-terminal domain"/>
    <property type="match status" value="1"/>
</dbReference>
<dbReference type="InterPro" id="IPR014390">
    <property type="entry name" value="Acid_Pase_Asper"/>
</dbReference>
<dbReference type="Pfam" id="PF16656">
    <property type="entry name" value="Pur_ac_phosph_N"/>
    <property type="match status" value="1"/>
</dbReference>
<dbReference type="Gene3D" id="3.60.21.10">
    <property type="match status" value="2"/>
</dbReference>
<feature type="domain" description="Purple acid phosphatase C-terminal" evidence="6">
    <location>
        <begin position="554"/>
        <end position="617"/>
    </location>
</feature>
<dbReference type="EMBL" id="MU032349">
    <property type="protein sequence ID" value="KAF3763852.1"/>
    <property type="molecule type" value="Genomic_DNA"/>
</dbReference>
<dbReference type="EC" id="3.1.3.2" evidence="4"/>
<evidence type="ECO:0000256" key="2">
    <source>
        <dbReference type="ARBA" id="ARBA00022801"/>
    </source>
</evidence>
<dbReference type="Pfam" id="PF14008">
    <property type="entry name" value="Metallophos_C"/>
    <property type="match status" value="1"/>
</dbReference>
<dbReference type="OrthoDB" id="45007at2759"/>
<reference evidence="8" key="1">
    <citation type="journal article" date="2020" name="Phytopathology">
        <title>Genome sequence of the chestnut blight fungus Cryphonectria parasitica EP155: A fundamental resource for an archetypical invasive plant pathogen.</title>
        <authorList>
            <person name="Crouch J.A."/>
            <person name="Dawe A."/>
            <person name="Aerts A."/>
            <person name="Barry K."/>
            <person name="Churchill A.C.L."/>
            <person name="Grimwood J."/>
            <person name="Hillman B."/>
            <person name="Milgroom M.G."/>
            <person name="Pangilinan J."/>
            <person name="Smith M."/>
            <person name="Salamov A."/>
            <person name="Schmutz J."/>
            <person name="Yadav J."/>
            <person name="Grigoriev I.V."/>
            <person name="Nuss D."/>
        </authorList>
    </citation>
    <scope>NUCLEOTIDE SEQUENCE</scope>
    <source>
        <strain evidence="8">EP155</strain>
    </source>
</reference>
<evidence type="ECO:0000313" key="9">
    <source>
        <dbReference type="Proteomes" id="UP000803844"/>
    </source>
</evidence>
<dbReference type="PANTHER" id="PTHR22953">
    <property type="entry name" value="ACID PHOSPHATASE RELATED"/>
    <property type="match status" value="1"/>
</dbReference>
<dbReference type="GO" id="GO:0003993">
    <property type="term" value="F:acid phosphatase activity"/>
    <property type="evidence" value="ECO:0007669"/>
    <property type="project" value="UniProtKB-EC"/>
</dbReference>
<keyword evidence="3" id="KW-0325">Glycoprotein</keyword>